<evidence type="ECO:0000256" key="4">
    <source>
        <dbReference type="ARBA" id="ARBA00022490"/>
    </source>
</evidence>
<protein>
    <recommendedName>
        <fullName evidence="14">MyTH4 domain-containing protein</fullName>
    </recommendedName>
</protein>
<dbReference type="Pfam" id="PF26570">
    <property type="entry name" value="MYO15"/>
    <property type="match status" value="1"/>
</dbReference>
<dbReference type="InterPro" id="IPR035963">
    <property type="entry name" value="FERM_2"/>
</dbReference>
<dbReference type="EMBL" id="JAHQIW010000088">
    <property type="protein sequence ID" value="KAJ1345947.1"/>
    <property type="molecule type" value="Genomic_DNA"/>
</dbReference>
<evidence type="ECO:0000259" key="9">
    <source>
        <dbReference type="PROSITE" id="PS50002"/>
    </source>
</evidence>
<feature type="compositionally biased region" description="Basic and acidic residues" evidence="8">
    <location>
        <begin position="47"/>
        <end position="56"/>
    </location>
</feature>
<dbReference type="PANTHER" id="PTHR22692:SF26">
    <property type="entry name" value="SH3 DOMAIN-CONTAINING PROTEIN"/>
    <property type="match status" value="1"/>
</dbReference>
<proteinExistence type="inferred from homology"/>
<evidence type="ECO:0000256" key="8">
    <source>
        <dbReference type="SAM" id="MobiDB-lite"/>
    </source>
</evidence>
<evidence type="ECO:0000256" key="1">
    <source>
        <dbReference type="ARBA" id="ARBA00004496"/>
    </source>
</evidence>
<comment type="subcellular location">
    <subcellularLocation>
        <location evidence="1">Cytoplasm</location>
    </subcellularLocation>
</comment>
<dbReference type="Gene3D" id="2.30.30.40">
    <property type="entry name" value="SH3 Domains"/>
    <property type="match status" value="1"/>
</dbReference>
<keyword evidence="4" id="KW-0963">Cytoplasm</keyword>
<dbReference type="AlphaFoldDB" id="A0AAD5LSE8"/>
<dbReference type="PANTHER" id="PTHR22692">
    <property type="entry name" value="MYOSIN VII, XV"/>
    <property type="match status" value="1"/>
</dbReference>
<dbReference type="InterPro" id="IPR038185">
    <property type="entry name" value="MyTH4_dom_sf"/>
</dbReference>
<evidence type="ECO:0000313" key="12">
    <source>
        <dbReference type="EMBL" id="KAJ1345947.1"/>
    </source>
</evidence>
<keyword evidence="5" id="KW-0677">Repeat</keyword>
<evidence type="ECO:0000256" key="3">
    <source>
        <dbReference type="ARBA" id="ARBA00022443"/>
    </source>
</evidence>
<evidence type="ECO:0000313" key="13">
    <source>
        <dbReference type="Proteomes" id="UP001196413"/>
    </source>
</evidence>
<dbReference type="SUPFAM" id="SSF47031">
    <property type="entry name" value="Second domain of FERM"/>
    <property type="match status" value="1"/>
</dbReference>
<dbReference type="SMART" id="SM00295">
    <property type="entry name" value="B41"/>
    <property type="match status" value="1"/>
</dbReference>
<evidence type="ECO:0000256" key="6">
    <source>
        <dbReference type="ARBA" id="ARBA00023203"/>
    </source>
</evidence>
<evidence type="ECO:0000256" key="2">
    <source>
        <dbReference type="ARBA" id="ARBA00008314"/>
    </source>
</evidence>
<dbReference type="Pfam" id="PF07653">
    <property type="entry name" value="SH3_2"/>
    <property type="match status" value="1"/>
</dbReference>
<evidence type="ECO:0000259" key="11">
    <source>
        <dbReference type="PROSITE" id="PS51016"/>
    </source>
</evidence>
<dbReference type="PROSITE" id="PS50057">
    <property type="entry name" value="FERM_3"/>
    <property type="match status" value="1"/>
</dbReference>
<accession>A0AAD5LSE8</accession>
<keyword evidence="13" id="KW-1185">Reference proteome</keyword>
<dbReference type="GO" id="GO:0005737">
    <property type="term" value="C:cytoplasm"/>
    <property type="evidence" value="ECO:0007669"/>
    <property type="project" value="UniProtKB-SubCell"/>
</dbReference>
<organism evidence="12 13">
    <name type="scientific">Parelaphostrongylus tenuis</name>
    <name type="common">Meningeal worm</name>
    <dbReference type="NCBI Taxonomy" id="148309"/>
    <lineage>
        <taxon>Eukaryota</taxon>
        <taxon>Metazoa</taxon>
        <taxon>Ecdysozoa</taxon>
        <taxon>Nematoda</taxon>
        <taxon>Chromadorea</taxon>
        <taxon>Rhabditida</taxon>
        <taxon>Rhabditina</taxon>
        <taxon>Rhabditomorpha</taxon>
        <taxon>Strongyloidea</taxon>
        <taxon>Metastrongylidae</taxon>
        <taxon>Parelaphostrongylus</taxon>
    </lineage>
</organism>
<comment type="similarity">
    <text evidence="2">Belongs to the TRAFAC class myosin-kinesin ATPase superfamily. Myosin family.</text>
</comment>
<feature type="domain" description="SH3" evidence="9">
    <location>
        <begin position="292"/>
        <end position="357"/>
    </location>
</feature>
<feature type="compositionally biased region" description="Polar residues" evidence="8">
    <location>
        <begin position="32"/>
        <end position="46"/>
    </location>
</feature>
<keyword evidence="3 7" id="KW-0728">SH3 domain</keyword>
<gene>
    <name evidence="12" type="ORF">KIN20_000589</name>
</gene>
<dbReference type="Pfam" id="PF00373">
    <property type="entry name" value="FERM_M"/>
    <property type="match status" value="1"/>
</dbReference>
<name>A0AAD5LSE8_PARTN</name>
<dbReference type="InterPro" id="IPR000299">
    <property type="entry name" value="FERM_domain"/>
</dbReference>
<dbReference type="SMART" id="SM00326">
    <property type="entry name" value="SH3"/>
    <property type="match status" value="1"/>
</dbReference>
<dbReference type="PROSITE" id="PS50002">
    <property type="entry name" value="SH3"/>
    <property type="match status" value="1"/>
</dbReference>
<dbReference type="CDD" id="cd14473">
    <property type="entry name" value="FERM_B-lobe"/>
    <property type="match status" value="1"/>
</dbReference>
<dbReference type="InterPro" id="IPR019748">
    <property type="entry name" value="FERM_central"/>
</dbReference>
<evidence type="ECO:0000256" key="7">
    <source>
        <dbReference type="PROSITE-ProRule" id="PRU00192"/>
    </source>
</evidence>
<dbReference type="SMART" id="SM00139">
    <property type="entry name" value="MyTH4"/>
    <property type="match status" value="1"/>
</dbReference>
<evidence type="ECO:0000256" key="5">
    <source>
        <dbReference type="ARBA" id="ARBA00022737"/>
    </source>
</evidence>
<dbReference type="Proteomes" id="UP001196413">
    <property type="component" value="Unassembled WGS sequence"/>
</dbReference>
<dbReference type="InterPro" id="IPR019749">
    <property type="entry name" value="Band_41_domain"/>
</dbReference>
<evidence type="ECO:0008006" key="14">
    <source>
        <dbReference type="Google" id="ProtNLM"/>
    </source>
</evidence>
<dbReference type="Gene3D" id="1.25.40.530">
    <property type="entry name" value="MyTH4 domain"/>
    <property type="match status" value="1"/>
</dbReference>
<feature type="domain" description="MyTH4" evidence="11">
    <location>
        <begin position="426"/>
        <end position="581"/>
    </location>
</feature>
<dbReference type="InterPro" id="IPR001452">
    <property type="entry name" value="SH3_domain"/>
</dbReference>
<dbReference type="InterPro" id="IPR002404">
    <property type="entry name" value="IRS_PTB"/>
</dbReference>
<dbReference type="GO" id="GO:0005856">
    <property type="term" value="C:cytoskeleton"/>
    <property type="evidence" value="ECO:0007669"/>
    <property type="project" value="InterPro"/>
</dbReference>
<reference evidence="12" key="1">
    <citation type="submission" date="2021-06" db="EMBL/GenBank/DDBJ databases">
        <title>Parelaphostrongylus tenuis whole genome reference sequence.</title>
        <authorList>
            <person name="Garwood T.J."/>
            <person name="Larsen P.A."/>
            <person name="Fountain-Jones N.M."/>
            <person name="Garbe J.R."/>
            <person name="Macchietto M.G."/>
            <person name="Kania S.A."/>
            <person name="Gerhold R.W."/>
            <person name="Richards J.E."/>
            <person name="Wolf T.M."/>
        </authorList>
    </citation>
    <scope>NUCLEOTIDE SEQUENCE</scope>
    <source>
        <strain evidence="12">MNPRO001-30</strain>
        <tissue evidence="12">Meninges</tissue>
    </source>
</reference>
<dbReference type="Pfam" id="PF00784">
    <property type="entry name" value="MyTH4"/>
    <property type="match status" value="1"/>
</dbReference>
<dbReference type="InterPro" id="IPR051567">
    <property type="entry name" value="Unconventional_Myosin_ATPase"/>
</dbReference>
<dbReference type="GO" id="GO:0003779">
    <property type="term" value="F:actin binding"/>
    <property type="evidence" value="ECO:0007669"/>
    <property type="project" value="UniProtKB-KW"/>
</dbReference>
<dbReference type="InterPro" id="IPR059004">
    <property type="entry name" value="MYO15"/>
</dbReference>
<dbReference type="InterPro" id="IPR011993">
    <property type="entry name" value="PH-like_dom_sf"/>
</dbReference>
<dbReference type="InterPro" id="IPR000857">
    <property type="entry name" value="MyTH4_dom"/>
</dbReference>
<dbReference type="Pfam" id="PF02174">
    <property type="entry name" value="IRS"/>
    <property type="match status" value="1"/>
</dbReference>
<dbReference type="SUPFAM" id="SSF50729">
    <property type="entry name" value="PH domain-like"/>
    <property type="match status" value="1"/>
</dbReference>
<evidence type="ECO:0000259" key="10">
    <source>
        <dbReference type="PROSITE" id="PS50057"/>
    </source>
</evidence>
<dbReference type="Gene3D" id="2.30.29.30">
    <property type="entry name" value="Pleckstrin-homology domain (PH domain)/Phosphotyrosine-binding domain (PTB)"/>
    <property type="match status" value="1"/>
</dbReference>
<dbReference type="PROSITE" id="PS51016">
    <property type="entry name" value="MYTH4"/>
    <property type="match status" value="1"/>
</dbReference>
<sequence length="900" mass="103570">MKILPRSSLYRTNKRVVFTPKKKVDPSITHLFQTPNEHRQFSSTQPHTDDEKQNQRSRAEWIYEDEVGQQTEVERPHSAAVSSLLEPQKYDADSVNIKQKPTVRYAKQPWKLTIRKEMFHPQEVLDDVNVINQVFAQIISDCRKGIAYRIRTYERDDVVNLLKANNIPPELLNKQEEIPVDVKVAVISAARKWPLYFMQVYEVVEERTDESVSVLLSISEHGVQLIQHTPLDKENPLKIQDHFDFSDLSTITVESDGLLCVHTRNGISIRLRTKLAPQIKEQIDKCMFGQMQRRQFLRATSDYVTKQPNLLSFSKGDTIELVPLPTSEVTPPGSWLYGKIGNRFGSLPAQYVVPLDDNNRELQESYHTLPLMYDSIVDDSGHMNGYKYTMLEFALNHFRGPKRFDNSLKKNRAEWTWNDIAHKIKFTDKPISRSLIRFDSGELNKLACETFLCIMRYMGDEPIRRGETITDSVYRLLLICHKYPALRDEVYCQIIRQTTNNKSSRQESSIRGWRLFSILTAYFECSLALRPYLINYLAENADDYRRAYHGTAHLCLQNLNQTMRYGGRKHLLSGLEVEEITNGKIFKRQVYTLPGGMKKVINTRSVTVAEEAIRELCLELNIRSPSEQQEFCLTYVLEKENRLECCANNDYVLDICTELEHKHQQFYFLLKRCTWVHPLRMDDQVYIDVMFYQVVSDYLLGSYLTRQVGGQLSATTCDDITRLGAYLYLAANEGQKINVTPRTVQSVIPSTVLECPSHSADTWADKINRQLRSMNLNMTSTQARAAFLEVLSSWPLFGSTVFSLDAVSCDGQSLSQLELAVGRTGVKLLKPRTRDTLEHWSYNKIVSTKTDNQGATLEMVVSASTANLTYEFRTNESFSIARLVGQYTFIVGENRGLLND</sequence>
<feature type="region of interest" description="Disordered" evidence="8">
    <location>
        <begin position="32"/>
        <end position="56"/>
    </location>
</feature>
<feature type="domain" description="FERM" evidence="10">
    <location>
        <begin position="586"/>
        <end position="895"/>
    </location>
</feature>
<dbReference type="InterPro" id="IPR036028">
    <property type="entry name" value="SH3-like_dom_sf"/>
</dbReference>
<keyword evidence="6" id="KW-0009">Actin-binding</keyword>
<comment type="caution">
    <text evidence="12">The sequence shown here is derived from an EMBL/GenBank/DDBJ whole genome shotgun (WGS) entry which is preliminary data.</text>
</comment>
<dbReference type="SUPFAM" id="SSF50044">
    <property type="entry name" value="SH3-domain"/>
    <property type="match status" value="1"/>
</dbReference>